<gene>
    <name evidence="2" type="ORF">ECPE_LOCUS7996</name>
</gene>
<evidence type="ECO:0000313" key="4">
    <source>
        <dbReference type="WBParaSite" id="ECPE_0000801701-mRNA-1"/>
    </source>
</evidence>
<dbReference type="OrthoDB" id="10675812at2759"/>
<name>A0A183AM11_9TREM</name>
<keyword evidence="3" id="KW-1185">Reference proteome</keyword>
<protein>
    <submittedName>
        <fullName evidence="2 4">Uncharacterized protein</fullName>
    </submittedName>
</protein>
<feature type="compositionally biased region" description="Polar residues" evidence="1">
    <location>
        <begin position="11"/>
        <end position="20"/>
    </location>
</feature>
<dbReference type="WBParaSite" id="ECPE_0000801701-mRNA-1">
    <property type="protein sequence ID" value="ECPE_0000801701-mRNA-1"/>
    <property type="gene ID" value="ECPE_0000801701"/>
</dbReference>
<sequence length="152" mass="16712">MLGRTHDFQATLPSTMSASYPGSVIPPQPGSTSTVSPGEPQRKGSCSMMLASMAMTVWSSNWVDDAVTRPILEYVPANEAQARPSINKPPVIRRAIDEYTEPEQAEPPPRSPVIYLSIGDLDVIMFEHTKRELKRIPVNHIADEFGNIILPA</sequence>
<evidence type="ECO:0000313" key="2">
    <source>
        <dbReference type="EMBL" id="VDP82524.1"/>
    </source>
</evidence>
<accession>A0A183AM11</accession>
<dbReference type="AlphaFoldDB" id="A0A183AM11"/>
<dbReference type="Proteomes" id="UP000272942">
    <property type="component" value="Unassembled WGS sequence"/>
</dbReference>
<organism evidence="4">
    <name type="scientific">Echinostoma caproni</name>
    <dbReference type="NCBI Taxonomy" id="27848"/>
    <lineage>
        <taxon>Eukaryota</taxon>
        <taxon>Metazoa</taxon>
        <taxon>Spiralia</taxon>
        <taxon>Lophotrochozoa</taxon>
        <taxon>Platyhelminthes</taxon>
        <taxon>Trematoda</taxon>
        <taxon>Digenea</taxon>
        <taxon>Plagiorchiida</taxon>
        <taxon>Echinostomata</taxon>
        <taxon>Echinostomatoidea</taxon>
        <taxon>Echinostomatidae</taxon>
        <taxon>Echinostoma</taxon>
    </lineage>
</organism>
<evidence type="ECO:0000256" key="1">
    <source>
        <dbReference type="SAM" id="MobiDB-lite"/>
    </source>
</evidence>
<reference evidence="2 3" key="2">
    <citation type="submission" date="2018-11" db="EMBL/GenBank/DDBJ databases">
        <authorList>
            <consortium name="Pathogen Informatics"/>
        </authorList>
    </citation>
    <scope>NUCLEOTIDE SEQUENCE [LARGE SCALE GENOMIC DNA]</scope>
    <source>
        <strain evidence="2 3">Egypt</strain>
    </source>
</reference>
<feature type="region of interest" description="Disordered" evidence="1">
    <location>
        <begin position="1"/>
        <end position="43"/>
    </location>
</feature>
<evidence type="ECO:0000313" key="3">
    <source>
        <dbReference type="Proteomes" id="UP000272942"/>
    </source>
</evidence>
<dbReference type="EMBL" id="UZAN01045367">
    <property type="protein sequence ID" value="VDP82524.1"/>
    <property type="molecule type" value="Genomic_DNA"/>
</dbReference>
<proteinExistence type="predicted"/>
<reference evidence="4" key="1">
    <citation type="submission" date="2016-06" db="UniProtKB">
        <authorList>
            <consortium name="WormBaseParasite"/>
        </authorList>
    </citation>
    <scope>IDENTIFICATION</scope>
</reference>